<gene>
    <name evidence="1" type="ORF">GSOID_T00014960001</name>
</gene>
<protein>
    <submittedName>
        <fullName evidence="1">Uncharacterized protein</fullName>
    </submittedName>
</protein>
<keyword evidence="2" id="KW-1185">Reference proteome</keyword>
<dbReference type="OrthoDB" id="5348404at2759"/>
<proteinExistence type="predicted"/>
<organism evidence="1">
    <name type="scientific">Oikopleura dioica</name>
    <name type="common">Tunicate</name>
    <dbReference type="NCBI Taxonomy" id="34765"/>
    <lineage>
        <taxon>Eukaryota</taxon>
        <taxon>Metazoa</taxon>
        <taxon>Chordata</taxon>
        <taxon>Tunicata</taxon>
        <taxon>Appendicularia</taxon>
        <taxon>Copelata</taxon>
        <taxon>Oikopleuridae</taxon>
        <taxon>Oikopleura</taxon>
    </lineage>
</organism>
<dbReference type="AlphaFoldDB" id="E4X0Z8"/>
<dbReference type="InParanoid" id="E4X0Z8"/>
<evidence type="ECO:0000313" key="1">
    <source>
        <dbReference type="EMBL" id="CBY23033.1"/>
    </source>
</evidence>
<dbReference type="EMBL" id="FN653020">
    <property type="protein sequence ID" value="CBY23033.1"/>
    <property type="molecule type" value="Genomic_DNA"/>
</dbReference>
<evidence type="ECO:0000313" key="2">
    <source>
        <dbReference type="Proteomes" id="UP000001307"/>
    </source>
</evidence>
<name>E4X0Z8_OIKDI</name>
<sequence length="79" mass="8836">MGVSWHSNIPALWDHSDVRSDIAEHVRVIGSAVQGGATRARSRIVDILSNQVWTRDSQRIGRELACENDEDEELLSPLI</sequence>
<reference evidence="1" key="1">
    <citation type="journal article" date="2010" name="Science">
        <title>Plasticity of animal genome architecture unmasked by rapid evolution of a pelagic tunicate.</title>
        <authorList>
            <person name="Denoeud F."/>
            <person name="Henriet S."/>
            <person name="Mungpakdee S."/>
            <person name="Aury J.M."/>
            <person name="Da Silva C."/>
            <person name="Brinkmann H."/>
            <person name="Mikhaleva J."/>
            <person name="Olsen L.C."/>
            <person name="Jubin C."/>
            <person name="Canestro C."/>
            <person name="Bouquet J.M."/>
            <person name="Danks G."/>
            <person name="Poulain J."/>
            <person name="Campsteijn C."/>
            <person name="Adamski M."/>
            <person name="Cross I."/>
            <person name="Yadetie F."/>
            <person name="Muffato M."/>
            <person name="Louis A."/>
            <person name="Butcher S."/>
            <person name="Tsagkogeorga G."/>
            <person name="Konrad A."/>
            <person name="Singh S."/>
            <person name="Jensen M.F."/>
            <person name="Cong E.H."/>
            <person name="Eikeseth-Otteraa H."/>
            <person name="Noel B."/>
            <person name="Anthouard V."/>
            <person name="Porcel B.M."/>
            <person name="Kachouri-Lafond R."/>
            <person name="Nishino A."/>
            <person name="Ugolini M."/>
            <person name="Chourrout P."/>
            <person name="Nishida H."/>
            <person name="Aasland R."/>
            <person name="Huzurbazar S."/>
            <person name="Westhof E."/>
            <person name="Delsuc F."/>
            <person name="Lehrach H."/>
            <person name="Reinhardt R."/>
            <person name="Weissenbach J."/>
            <person name="Roy S.W."/>
            <person name="Artiguenave F."/>
            <person name="Postlethwait J.H."/>
            <person name="Manak J.R."/>
            <person name="Thompson E.M."/>
            <person name="Jaillon O."/>
            <person name="Du Pasquier L."/>
            <person name="Boudinot P."/>
            <person name="Liberles D.A."/>
            <person name="Volff J.N."/>
            <person name="Philippe H."/>
            <person name="Lenhard B."/>
            <person name="Roest Crollius H."/>
            <person name="Wincker P."/>
            <person name="Chourrout D."/>
        </authorList>
    </citation>
    <scope>NUCLEOTIDE SEQUENCE [LARGE SCALE GENOMIC DNA]</scope>
</reference>
<accession>E4X0Z8</accession>
<dbReference type="Proteomes" id="UP000001307">
    <property type="component" value="Unassembled WGS sequence"/>
</dbReference>